<keyword evidence="2" id="KW-1185">Reference proteome</keyword>
<evidence type="ECO:0000313" key="1">
    <source>
        <dbReference type="EMBL" id="CAI5451353.1"/>
    </source>
</evidence>
<accession>A0A9P1ISM4</accession>
<dbReference type="Proteomes" id="UP001152747">
    <property type="component" value="Unassembled WGS sequence"/>
</dbReference>
<sequence length="577" mass="68001">MITWGDGVNWEIGQFGAFQSIFEDSFLYQRDLLSPSYYIKELEVSRGEHEDGTKFYKMVFKSRNNNAEYATFTATFEDRGDPNNSIKKSTTLLSIDKGNAISQMKEHYDILDYSSMCERWIIDAIFTRNYLIVQLILISPPKCNNSIPKIYNIECIDIRTNEDEDDEFYVQNWLTYFRTTDIKRPECLIITSHFNKMMISHHEMLRTTSKIELNGKFDIRTNTIRTFDGMQITIETMSSWGDDVTWQIGEFGEFDRQFRALCNMRIDIGPTECFVEILEIKRGKHPDGTKFYRMIFYPNNYRMNDDIKFIATFEDRGDPNNSIKKSTTLLSIDKGNAISQMKEHYDILDYSSMCERWIIDAIFVRQYNISHLVICSPPKCNSSIEKICKIYTLEIRAEEDEKDIGYVKYWLTFLTPQWDCPKPRTIIINSPFVEMSVASDQMLAMTAKVELNGLFDIKHLWFVEFGGKCFIWKNMEERRKLGTTIFQTLSILFKESERHRTIYLEQGSDEENRRIKEFLEENLGENMSNDGGYRLAEEDDYSFFAFYMTENWTVFGRFPDESLLDVKNVVDWDSDDF</sequence>
<gene>
    <name evidence="1" type="ORF">CAMP_LOCUS13990</name>
</gene>
<organism evidence="1 2">
    <name type="scientific">Caenorhabditis angaria</name>
    <dbReference type="NCBI Taxonomy" id="860376"/>
    <lineage>
        <taxon>Eukaryota</taxon>
        <taxon>Metazoa</taxon>
        <taxon>Ecdysozoa</taxon>
        <taxon>Nematoda</taxon>
        <taxon>Chromadorea</taxon>
        <taxon>Rhabditida</taxon>
        <taxon>Rhabditina</taxon>
        <taxon>Rhabditomorpha</taxon>
        <taxon>Rhabditoidea</taxon>
        <taxon>Rhabditidae</taxon>
        <taxon>Peloderinae</taxon>
        <taxon>Caenorhabditis</taxon>
    </lineage>
</organism>
<dbReference type="EMBL" id="CANHGI010000005">
    <property type="protein sequence ID" value="CAI5451353.1"/>
    <property type="molecule type" value="Genomic_DNA"/>
</dbReference>
<proteinExistence type="predicted"/>
<comment type="caution">
    <text evidence="1">The sequence shown here is derived from an EMBL/GenBank/DDBJ whole genome shotgun (WGS) entry which is preliminary data.</text>
</comment>
<evidence type="ECO:0000313" key="2">
    <source>
        <dbReference type="Proteomes" id="UP001152747"/>
    </source>
</evidence>
<protein>
    <submittedName>
        <fullName evidence="1">Uncharacterized protein</fullName>
    </submittedName>
</protein>
<dbReference type="AlphaFoldDB" id="A0A9P1ISM4"/>
<name>A0A9P1ISM4_9PELO</name>
<reference evidence="1" key="1">
    <citation type="submission" date="2022-11" db="EMBL/GenBank/DDBJ databases">
        <authorList>
            <person name="Kikuchi T."/>
        </authorList>
    </citation>
    <scope>NUCLEOTIDE SEQUENCE</scope>
    <source>
        <strain evidence="1">PS1010</strain>
    </source>
</reference>